<sequence>MRQGYYKEGERSMKKRLATVAAVLCLTGALAAGMAACSTPSSGSTQPADKPAAQQPADDTAAKQGAEADLKDDAAQQQAATAEADKLKMLPQDEKAAAAAELYAPKVTKAANGADVQLIPADPYMWNTAILDGENRGCLGSSCHDSLLDTNQLLPMPHPKLWNPYDVEATTKFCYMCHSKALFMQDSMHAIHMNSAEFAEKGGNCDSCHYISPQTGEYLLWDLAKYNNAYMGITPVPNVTGDFSFTQDSITPTDQVFYYWENANHQGVTPDNDTSQAAYDSWEIAVGGEVENPFTFKLTDFEDQMVEKVLKMDCQTNPPGGAYVANVNVKGIPLSVIMERAGVKDTANTLHSVADDGWDVYPVPLSTVNEYLDDILLVTEINGEPLGMLQGFPVQLWIPPLGGCHYTKRVVNLNFTNDATEARLFQGFTNPKTGEMFNKPNTAIFYTAQGTIFPAGQPIELEGFADAYDVPMTAVEISMDKGATWTTYDLGETDVMRWVDWKFSFTPEKPGSYLIQVRGVAADGSVSTDPSQLFFNVK</sequence>
<dbReference type="PANTHER" id="PTHR19372:SF7">
    <property type="entry name" value="SULFITE OXIDASE, MITOCHONDRIAL"/>
    <property type="match status" value="1"/>
</dbReference>
<gene>
    <name evidence="4" type="ORF">D1639_07690</name>
</gene>
<evidence type="ECO:0000256" key="1">
    <source>
        <dbReference type="SAM" id="MobiDB-lite"/>
    </source>
</evidence>
<dbReference type="InterPro" id="IPR036374">
    <property type="entry name" value="OxRdtase_Mopterin-bd_sf"/>
</dbReference>
<evidence type="ECO:0000259" key="3">
    <source>
        <dbReference type="Pfam" id="PF00174"/>
    </source>
</evidence>
<dbReference type="SUPFAM" id="SSF81296">
    <property type="entry name" value="E set domains"/>
    <property type="match status" value="1"/>
</dbReference>
<dbReference type="Gene3D" id="3.90.420.10">
    <property type="entry name" value="Oxidoreductase, molybdopterin-binding domain"/>
    <property type="match status" value="1"/>
</dbReference>
<organism evidence="4">
    <name type="scientific">Muribaculaceae bacterium Z82</name>
    <dbReference type="NCBI Taxonomy" id="2304548"/>
    <lineage>
        <taxon>Bacteria</taxon>
        <taxon>Pseudomonadati</taxon>
        <taxon>Bacteroidota</taxon>
        <taxon>Bacteroidia</taxon>
        <taxon>Bacteroidales</taxon>
        <taxon>Muribaculaceae</taxon>
    </lineage>
</organism>
<reference evidence="4" key="1">
    <citation type="submission" date="2018-08" db="EMBL/GenBank/DDBJ databases">
        <title>Murine metabolic-syndrome-specific gut microbial biobank.</title>
        <authorList>
            <person name="Liu C."/>
        </authorList>
    </citation>
    <scope>NUCLEOTIDE SEQUENCE [LARGE SCALE GENOMIC DNA]</scope>
    <source>
        <strain evidence="4">Z82</strain>
    </source>
</reference>
<dbReference type="GO" id="GO:0008482">
    <property type="term" value="F:sulfite oxidase activity"/>
    <property type="evidence" value="ECO:0007669"/>
    <property type="project" value="TreeGrafter"/>
</dbReference>
<dbReference type="PANTHER" id="PTHR19372">
    <property type="entry name" value="SULFITE REDUCTASE"/>
    <property type="match status" value="1"/>
</dbReference>
<dbReference type="GO" id="GO:0006790">
    <property type="term" value="P:sulfur compound metabolic process"/>
    <property type="evidence" value="ECO:0007669"/>
    <property type="project" value="TreeGrafter"/>
</dbReference>
<comment type="caution">
    <text evidence="4">The sequence shown here is derived from an EMBL/GenBank/DDBJ whole genome shotgun (WGS) entry which is preliminary data.</text>
</comment>
<dbReference type="SUPFAM" id="SSF48695">
    <property type="entry name" value="Multiheme cytochromes"/>
    <property type="match status" value="1"/>
</dbReference>
<dbReference type="AlphaFoldDB" id="A0A7C9NT09"/>
<dbReference type="SUPFAM" id="SSF56524">
    <property type="entry name" value="Oxidoreductase molybdopterin-binding domain"/>
    <property type="match status" value="1"/>
</dbReference>
<evidence type="ECO:0000256" key="2">
    <source>
        <dbReference type="SAM" id="SignalP"/>
    </source>
</evidence>
<protein>
    <recommendedName>
        <fullName evidence="3">Oxidoreductase molybdopterin-binding domain-containing protein</fullName>
    </recommendedName>
</protein>
<feature type="domain" description="Oxidoreductase molybdopterin-binding" evidence="3">
    <location>
        <begin position="277"/>
        <end position="420"/>
    </location>
</feature>
<dbReference type="InterPro" id="IPR014756">
    <property type="entry name" value="Ig_E-set"/>
</dbReference>
<name>A0A7C9NT09_9BACT</name>
<dbReference type="InterPro" id="IPR036280">
    <property type="entry name" value="Multihaem_cyt_sf"/>
</dbReference>
<dbReference type="Gene3D" id="2.60.40.650">
    <property type="match status" value="1"/>
</dbReference>
<dbReference type="EMBL" id="QWKH01000054">
    <property type="protein sequence ID" value="NBI34909.1"/>
    <property type="molecule type" value="Genomic_DNA"/>
</dbReference>
<dbReference type="InterPro" id="IPR000572">
    <property type="entry name" value="OxRdtase_Mopterin-bd_dom"/>
</dbReference>
<proteinExistence type="predicted"/>
<dbReference type="Pfam" id="PF00174">
    <property type="entry name" value="Oxidored_molyb"/>
    <property type="match status" value="1"/>
</dbReference>
<dbReference type="GO" id="GO:0043546">
    <property type="term" value="F:molybdopterin cofactor binding"/>
    <property type="evidence" value="ECO:0007669"/>
    <property type="project" value="TreeGrafter"/>
</dbReference>
<dbReference type="GO" id="GO:0020037">
    <property type="term" value="F:heme binding"/>
    <property type="evidence" value="ECO:0007669"/>
    <property type="project" value="TreeGrafter"/>
</dbReference>
<accession>A0A7C9NT09</accession>
<feature type="signal peptide" evidence="2">
    <location>
        <begin position="1"/>
        <end position="31"/>
    </location>
</feature>
<evidence type="ECO:0000313" key="4">
    <source>
        <dbReference type="EMBL" id="NBI34909.1"/>
    </source>
</evidence>
<feature type="region of interest" description="Disordered" evidence="1">
    <location>
        <begin position="36"/>
        <end position="80"/>
    </location>
</feature>
<feature type="compositionally biased region" description="Low complexity" evidence="1">
    <location>
        <begin position="45"/>
        <end position="64"/>
    </location>
</feature>
<feature type="chain" id="PRO_5028870891" description="Oxidoreductase molybdopterin-binding domain-containing protein" evidence="2">
    <location>
        <begin position="32"/>
        <end position="538"/>
    </location>
</feature>
<keyword evidence="2" id="KW-0732">Signal</keyword>